<name>A0ABR8ENH7_9CYAN</name>
<dbReference type="Proteomes" id="UP000641954">
    <property type="component" value="Unassembled WGS sequence"/>
</dbReference>
<reference evidence="2 3" key="1">
    <citation type="journal article" date="2020" name="ISME J.">
        <title>Comparative genomics reveals insights into cyanobacterial evolution and habitat adaptation.</title>
        <authorList>
            <person name="Chen M.Y."/>
            <person name="Teng W.K."/>
            <person name="Zhao L."/>
            <person name="Hu C.X."/>
            <person name="Zhou Y.K."/>
            <person name="Han B.P."/>
            <person name="Song L.R."/>
            <person name="Shu W.S."/>
        </authorList>
    </citation>
    <scope>NUCLEOTIDE SEQUENCE [LARGE SCALE GENOMIC DNA]</scope>
    <source>
        <strain evidence="2 3">FACHB-1370</strain>
    </source>
</reference>
<proteinExistence type="predicted"/>
<keyword evidence="1" id="KW-1133">Transmembrane helix</keyword>
<keyword evidence="1" id="KW-0472">Membrane</keyword>
<protein>
    <submittedName>
        <fullName evidence="2">Uncharacterized protein</fullName>
    </submittedName>
</protein>
<accession>A0ABR8ENH7</accession>
<sequence>MKYLLLMGLMVFFLLVSLTPLLGYTDKKWVLPFMWGLFGLFTVIGWLLFIFIGAFDF</sequence>
<keyword evidence="3" id="KW-1185">Reference proteome</keyword>
<evidence type="ECO:0000256" key="1">
    <source>
        <dbReference type="SAM" id="Phobius"/>
    </source>
</evidence>
<evidence type="ECO:0000313" key="2">
    <source>
        <dbReference type="EMBL" id="MBD2547142.1"/>
    </source>
</evidence>
<evidence type="ECO:0000313" key="3">
    <source>
        <dbReference type="Proteomes" id="UP000641954"/>
    </source>
</evidence>
<dbReference type="RefSeq" id="WP_156331874.1">
    <property type="nucleotide sequence ID" value="NZ_JACJSK010000059.1"/>
</dbReference>
<feature type="transmembrane region" description="Helical" evidence="1">
    <location>
        <begin position="33"/>
        <end position="55"/>
    </location>
</feature>
<dbReference type="EMBL" id="JACJSK010000059">
    <property type="protein sequence ID" value="MBD2547142.1"/>
    <property type="molecule type" value="Genomic_DNA"/>
</dbReference>
<organism evidence="2 3">
    <name type="scientific">Planktothricoides raciborskii FACHB-1370</name>
    <dbReference type="NCBI Taxonomy" id="2949576"/>
    <lineage>
        <taxon>Bacteria</taxon>
        <taxon>Bacillati</taxon>
        <taxon>Cyanobacteriota</taxon>
        <taxon>Cyanophyceae</taxon>
        <taxon>Oscillatoriophycideae</taxon>
        <taxon>Oscillatoriales</taxon>
        <taxon>Oscillatoriaceae</taxon>
        <taxon>Planktothricoides</taxon>
    </lineage>
</organism>
<keyword evidence="1" id="KW-0812">Transmembrane</keyword>
<comment type="caution">
    <text evidence="2">The sequence shown here is derived from an EMBL/GenBank/DDBJ whole genome shotgun (WGS) entry which is preliminary data.</text>
</comment>
<gene>
    <name evidence="2" type="ORF">H6G72_25615</name>
</gene>